<accession>A0A382WTE0</accession>
<keyword evidence="3" id="KW-0687">Ribonucleoprotein</keyword>
<dbReference type="GO" id="GO:1990904">
    <property type="term" value="C:ribonucleoprotein complex"/>
    <property type="evidence" value="ECO:0007669"/>
    <property type="project" value="UniProtKB-KW"/>
</dbReference>
<dbReference type="Gene3D" id="6.10.140.1970">
    <property type="match status" value="1"/>
</dbReference>
<dbReference type="GO" id="GO:0003735">
    <property type="term" value="F:structural constituent of ribosome"/>
    <property type="evidence" value="ECO:0007669"/>
    <property type="project" value="InterPro"/>
</dbReference>
<proteinExistence type="inferred from homology"/>
<protein>
    <recommendedName>
        <fullName evidence="5">50S ribosomal protein L29</fullName>
    </recommendedName>
</protein>
<dbReference type="Pfam" id="PF00831">
    <property type="entry name" value="Ribosomal_L29"/>
    <property type="match status" value="1"/>
</dbReference>
<dbReference type="AlphaFoldDB" id="A0A382WTE0"/>
<reference evidence="4" key="1">
    <citation type="submission" date="2018-05" db="EMBL/GenBank/DDBJ databases">
        <authorList>
            <person name="Lanie J.A."/>
            <person name="Ng W.-L."/>
            <person name="Kazmierczak K.M."/>
            <person name="Andrzejewski T.M."/>
            <person name="Davidsen T.M."/>
            <person name="Wayne K.J."/>
            <person name="Tettelin H."/>
            <person name="Glass J.I."/>
            <person name="Rusch D."/>
            <person name="Podicherti R."/>
            <person name="Tsui H.-C.T."/>
            <person name="Winkler M.E."/>
        </authorList>
    </citation>
    <scope>NUCLEOTIDE SEQUENCE</scope>
</reference>
<sequence length="69" mass="8103">MAKKSFLSKLRRDSSLVMDEEQRLKKELMDLRIKQSSGQLKEIHKIKETKRAIAQLKTVSNEKSEEKKT</sequence>
<evidence type="ECO:0000256" key="3">
    <source>
        <dbReference type="ARBA" id="ARBA00023274"/>
    </source>
</evidence>
<evidence type="ECO:0000313" key="4">
    <source>
        <dbReference type="EMBL" id="SVD62072.1"/>
    </source>
</evidence>
<dbReference type="GO" id="GO:0005840">
    <property type="term" value="C:ribosome"/>
    <property type="evidence" value="ECO:0007669"/>
    <property type="project" value="UniProtKB-KW"/>
</dbReference>
<dbReference type="GO" id="GO:0006412">
    <property type="term" value="P:translation"/>
    <property type="evidence" value="ECO:0007669"/>
    <property type="project" value="InterPro"/>
</dbReference>
<dbReference type="NCBIfam" id="TIGR00012">
    <property type="entry name" value="L29"/>
    <property type="match status" value="1"/>
</dbReference>
<keyword evidence="2" id="KW-0689">Ribosomal protein</keyword>
<name>A0A382WTE0_9ZZZZ</name>
<dbReference type="HAMAP" id="MF_00374">
    <property type="entry name" value="Ribosomal_uL29"/>
    <property type="match status" value="1"/>
</dbReference>
<dbReference type="InterPro" id="IPR036049">
    <property type="entry name" value="Ribosomal_uL29_sf"/>
</dbReference>
<evidence type="ECO:0008006" key="5">
    <source>
        <dbReference type="Google" id="ProtNLM"/>
    </source>
</evidence>
<organism evidence="4">
    <name type="scientific">marine metagenome</name>
    <dbReference type="NCBI Taxonomy" id="408172"/>
    <lineage>
        <taxon>unclassified sequences</taxon>
        <taxon>metagenomes</taxon>
        <taxon>ecological metagenomes</taxon>
    </lineage>
</organism>
<dbReference type="SUPFAM" id="SSF46561">
    <property type="entry name" value="Ribosomal protein L29 (L29p)"/>
    <property type="match status" value="1"/>
</dbReference>
<evidence type="ECO:0000256" key="1">
    <source>
        <dbReference type="ARBA" id="ARBA00009254"/>
    </source>
</evidence>
<comment type="similarity">
    <text evidence="1">Belongs to the universal ribosomal protein uL29 family.</text>
</comment>
<evidence type="ECO:0000256" key="2">
    <source>
        <dbReference type="ARBA" id="ARBA00022980"/>
    </source>
</evidence>
<dbReference type="InterPro" id="IPR001854">
    <property type="entry name" value="Ribosomal_uL29"/>
</dbReference>
<dbReference type="EMBL" id="UINC01162358">
    <property type="protein sequence ID" value="SVD62072.1"/>
    <property type="molecule type" value="Genomic_DNA"/>
</dbReference>
<gene>
    <name evidence="4" type="ORF">METZ01_LOCUS414926</name>
</gene>